<dbReference type="GO" id="GO:0006412">
    <property type="term" value="P:translation"/>
    <property type="evidence" value="ECO:0007669"/>
    <property type="project" value="UniProtKB-UniRule"/>
</dbReference>
<sequence length="137" mass="15955">MKTYQPKGKDIKREWHLIDAKGQILGRMASDIVKYLIGKNKVNYVPHLDMGDYVVLLNSEKVKVSGKKEEQKKYFRHSGYPGGFKEVSYAKLKAQWPERIITLAVKRMLPSNRLRDKRMSRLKIVVGDKNPYGDKFK</sequence>
<reference evidence="5" key="1">
    <citation type="journal article" date="2015" name="ISME J.">
        <title>Aquifer environment selects for microbial species cohorts in sediment and groundwater.</title>
        <authorList>
            <person name="Hug L.A."/>
            <person name="Thomas B.C."/>
            <person name="Brown C.T."/>
            <person name="Frischkorn K.R."/>
            <person name="Williams K.H."/>
            <person name="Tringe S.G."/>
            <person name="Banfield J.F."/>
        </authorList>
    </citation>
    <scope>NUCLEOTIDE SEQUENCE</scope>
</reference>
<evidence type="ECO:0000313" key="5">
    <source>
        <dbReference type="EMBL" id="AKQ03483.1"/>
    </source>
</evidence>
<dbReference type="HAMAP" id="MF_01366">
    <property type="entry name" value="Ribosomal_uL13"/>
    <property type="match status" value="1"/>
</dbReference>
<dbReference type="GO" id="GO:1990904">
    <property type="term" value="C:ribonucleoprotein complex"/>
    <property type="evidence" value="ECO:0007669"/>
    <property type="project" value="UniProtKB-KW"/>
</dbReference>
<dbReference type="EMBL" id="KT007014">
    <property type="protein sequence ID" value="AKQ03483.1"/>
    <property type="molecule type" value="Genomic_DNA"/>
</dbReference>
<organism evidence="5">
    <name type="scientific">uncultured Microgenomates bacterium Rifle_16ft_4_minimus_38077</name>
    <dbReference type="NCBI Taxonomy" id="1665117"/>
    <lineage>
        <taxon>Bacteria</taxon>
        <taxon>Candidatus Microgenomatota</taxon>
        <taxon>environmental samples</taxon>
    </lineage>
</organism>
<dbReference type="InterPro" id="IPR036899">
    <property type="entry name" value="Ribosomal_uL13_sf"/>
</dbReference>
<dbReference type="CDD" id="cd00392">
    <property type="entry name" value="Ribosomal_L13"/>
    <property type="match status" value="1"/>
</dbReference>
<dbReference type="PANTHER" id="PTHR11545">
    <property type="entry name" value="RIBOSOMAL PROTEIN L13"/>
    <property type="match status" value="1"/>
</dbReference>
<gene>
    <name evidence="4" type="primary">rplM</name>
</gene>
<proteinExistence type="inferred from homology"/>
<evidence type="ECO:0000256" key="4">
    <source>
        <dbReference type="HAMAP-Rule" id="MF_01366"/>
    </source>
</evidence>
<dbReference type="InterPro" id="IPR005823">
    <property type="entry name" value="Ribosomal_uL13_bac-type"/>
</dbReference>
<dbReference type="PIRSF" id="PIRSF002181">
    <property type="entry name" value="Ribosomal_L13"/>
    <property type="match status" value="1"/>
</dbReference>
<dbReference type="Pfam" id="PF00572">
    <property type="entry name" value="Ribosomal_L13"/>
    <property type="match status" value="1"/>
</dbReference>
<dbReference type="GO" id="GO:0005840">
    <property type="term" value="C:ribosome"/>
    <property type="evidence" value="ECO:0007669"/>
    <property type="project" value="UniProtKB-KW"/>
</dbReference>
<protein>
    <recommendedName>
        <fullName evidence="4">Large ribosomal subunit protein uL13</fullName>
    </recommendedName>
</protein>
<dbReference type="SUPFAM" id="SSF52161">
    <property type="entry name" value="Ribosomal protein L13"/>
    <property type="match status" value="1"/>
</dbReference>
<evidence type="ECO:0000256" key="3">
    <source>
        <dbReference type="ARBA" id="ARBA00023274"/>
    </source>
</evidence>
<dbReference type="NCBIfam" id="TIGR01066">
    <property type="entry name" value="rplM_bact"/>
    <property type="match status" value="1"/>
</dbReference>
<name>A0A0H4T6Q4_9BACT</name>
<evidence type="ECO:0000256" key="1">
    <source>
        <dbReference type="ARBA" id="ARBA00006227"/>
    </source>
</evidence>
<dbReference type="InterPro" id="IPR005822">
    <property type="entry name" value="Ribosomal_uL13"/>
</dbReference>
<keyword evidence="2 4" id="KW-0689">Ribosomal protein</keyword>
<dbReference type="GO" id="GO:0003729">
    <property type="term" value="F:mRNA binding"/>
    <property type="evidence" value="ECO:0007669"/>
    <property type="project" value="TreeGrafter"/>
</dbReference>
<dbReference type="AlphaFoldDB" id="A0A0H4T6Q4"/>
<dbReference type="PANTHER" id="PTHR11545:SF2">
    <property type="entry name" value="LARGE RIBOSOMAL SUBUNIT PROTEIN UL13M"/>
    <property type="match status" value="1"/>
</dbReference>
<evidence type="ECO:0000256" key="2">
    <source>
        <dbReference type="ARBA" id="ARBA00022980"/>
    </source>
</evidence>
<keyword evidence="3 4" id="KW-0687">Ribonucleoprotein</keyword>
<dbReference type="GO" id="GO:0017148">
    <property type="term" value="P:negative regulation of translation"/>
    <property type="evidence" value="ECO:0007669"/>
    <property type="project" value="TreeGrafter"/>
</dbReference>
<accession>A0A0H4T6Q4</accession>
<comment type="function">
    <text evidence="4">This protein is one of the early assembly proteins of the 50S ribosomal subunit, although it is not seen to bind rRNA by itself. It is important during the early stages of 50S assembly.</text>
</comment>
<dbReference type="GO" id="GO:0003735">
    <property type="term" value="F:structural constituent of ribosome"/>
    <property type="evidence" value="ECO:0007669"/>
    <property type="project" value="InterPro"/>
</dbReference>
<comment type="similarity">
    <text evidence="1 4">Belongs to the universal ribosomal protein uL13 family.</text>
</comment>
<dbReference type="Gene3D" id="3.90.1180.10">
    <property type="entry name" value="Ribosomal protein L13"/>
    <property type="match status" value="1"/>
</dbReference>
<comment type="subunit">
    <text evidence="4">Part of the 50S ribosomal subunit.</text>
</comment>